<reference evidence="2 3" key="1">
    <citation type="submission" date="2016-11" db="EMBL/GenBank/DDBJ databases">
        <authorList>
            <person name="Jaros S."/>
            <person name="Januszkiewicz K."/>
            <person name="Wedrychowicz H."/>
        </authorList>
    </citation>
    <scope>NUCLEOTIDE SEQUENCE [LARGE SCALE GENOMIC DNA]</scope>
    <source>
        <strain evidence="2 3">DSM 16917</strain>
    </source>
</reference>
<name>A0A1M5RBH7_9GAMM</name>
<accession>A0A1M5RBH7</accession>
<evidence type="ECO:0000313" key="2">
    <source>
        <dbReference type="EMBL" id="SHH23611.1"/>
    </source>
</evidence>
<keyword evidence="1" id="KW-1133">Transmembrane helix</keyword>
<dbReference type="Proteomes" id="UP000184268">
    <property type="component" value="Unassembled WGS sequence"/>
</dbReference>
<dbReference type="AlphaFoldDB" id="A0A1M5RBH7"/>
<proteinExistence type="predicted"/>
<keyword evidence="3" id="KW-1185">Reference proteome</keyword>
<feature type="transmembrane region" description="Helical" evidence="1">
    <location>
        <begin position="30"/>
        <end position="51"/>
    </location>
</feature>
<organism evidence="2 3">
    <name type="scientific">Ferrimonas marina</name>
    <dbReference type="NCBI Taxonomy" id="299255"/>
    <lineage>
        <taxon>Bacteria</taxon>
        <taxon>Pseudomonadati</taxon>
        <taxon>Pseudomonadota</taxon>
        <taxon>Gammaproteobacteria</taxon>
        <taxon>Alteromonadales</taxon>
        <taxon>Ferrimonadaceae</taxon>
        <taxon>Ferrimonas</taxon>
    </lineage>
</organism>
<sequence length="100" mass="11501">MCSTRIKEDSMDKDQYEAWTATRSKGCLRYCVIDGLLTWGVPMFIAMAFMSRPFSEGFLSKAAIVHYIVWPVAGLLYGLIMWLVNDRKYKKYSVANETNT</sequence>
<evidence type="ECO:0000256" key="1">
    <source>
        <dbReference type="SAM" id="Phobius"/>
    </source>
</evidence>
<keyword evidence="1" id="KW-0472">Membrane</keyword>
<dbReference type="EMBL" id="FQXG01000002">
    <property type="protein sequence ID" value="SHH23611.1"/>
    <property type="molecule type" value="Genomic_DNA"/>
</dbReference>
<evidence type="ECO:0000313" key="3">
    <source>
        <dbReference type="Proteomes" id="UP000184268"/>
    </source>
</evidence>
<protein>
    <submittedName>
        <fullName evidence="2">Uncharacterized protein</fullName>
    </submittedName>
</protein>
<keyword evidence="1" id="KW-0812">Transmembrane</keyword>
<feature type="transmembrane region" description="Helical" evidence="1">
    <location>
        <begin position="63"/>
        <end position="84"/>
    </location>
</feature>
<gene>
    <name evidence="2" type="ORF">SAMN02745129_1557</name>
</gene>